<name>A0A3B0RV28_9ZZZZ</name>
<reference evidence="1" key="1">
    <citation type="submission" date="2018-06" db="EMBL/GenBank/DDBJ databases">
        <authorList>
            <person name="Zhirakovskaya E."/>
        </authorList>
    </citation>
    <scope>NUCLEOTIDE SEQUENCE</scope>
</reference>
<proteinExistence type="predicted"/>
<organism evidence="1">
    <name type="scientific">hydrothermal vent metagenome</name>
    <dbReference type="NCBI Taxonomy" id="652676"/>
    <lineage>
        <taxon>unclassified sequences</taxon>
        <taxon>metagenomes</taxon>
        <taxon>ecological metagenomes</taxon>
    </lineage>
</organism>
<gene>
    <name evidence="1" type="ORF">MNBD_ALPHA06-606</name>
</gene>
<feature type="non-terminal residue" evidence="1">
    <location>
        <position position="52"/>
    </location>
</feature>
<sequence length="52" mass="5660">MKSYLKISFALVCLIATSMFFTSATAQDLRAVPKSHAQEQLSYAPVVKKAAP</sequence>
<protein>
    <submittedName>
        <fullName evidence="1">Uncharacterized protein</fullName>
    </submittedName>
</protein>
<dbReference type="EMBL" id="UOEE01000216">
    <property type="protein sequence ID" value="VAV96077.1"/>
    <property type="molecule type" value="Genomic_DNA"/>
</dbReference>
<dbReference type="AlphaFoldDB" id="A0A3B0RV28"/>
<accession>A0A3B0RV28</accession>
<evidence type="ECO:0000313" key="1">
    <source>
        <dbReference type="EMBL" id="VAV96077.1"/>
    </source>
</evidence>